<evidence type="ECO:0000256" key="4">
    <source>
        <dbReference type="ARBA" id="ARBA00023136"/>
    </source>
</evidence>
<keyword evidence="7" id="KW-0560">Oxidoreductase</keyword>
<dbReference type="Pfam" id="PF04116">
    <property type="entry name" value="FA_hydroxylase"/>
    <property type="match status" value="1"/>
</dbReference>
<evidence type="ECO:0000259" key="6">
    <source>
        <dbReference type="Pfam" id="PF04116"/>
    </source>
</evidence>
<proteinExistence type="predicted"/>
<reference evidence="7 8" key="1">
    <citation type="submission" date="2024-09" db="EMBL/GenBank/DDBJ databases">
        <title>Novel species of the genus Pelomonas and Roseateles isolated from streams.</title>
        <authorList>
            <person name="Lu H."/>
        </authorList>
    </citation>
    <scope>NUCLEOTIDE SEQUENCE [LARGE SCALE GENOMIC DNA]</scope>
    <source>
        <strain evidence="7 8">DC23W</strain>
    </source>
</reference>
<feature type="domain" description="Fatty acid hydroxylase" evidence="6">
    <location>
        <begin position="135"/>
        <end position="277"/>
    </location>
</feature>
<organism evidence="7 8">
    <name type="scientific">Pelomonas dachongensis</name>
    <dbReference type="NCBI Taxonomy" id="3299029"/>
    <lineage>
        <taxon>Bacteria</taxon>
        <taxon>Pseudomonadati</taxon>
        <taxon>Pseudomonadota</taxon>
        <taxon>Betaproteobacteria</taxon>
        <taxon>Burkholderiales</taxon>
        <taxon>Sphaerotilaceae</taxon>
        <taxon>Roseateles</taxon>
    </lineage>
</organism>
<protein>
    <submittedName>
        <fullName evidence="7">Sterol desaturase family protein</fullName>
        <ecNumber evidence="7">1.-.-.-</ecNumber>
    </submittedName>
</protein>
<dbReference type="EC" id="1.-.-.-" evidence="7"/>
<dbReference type="EMBL" id="JBIGHY010000004">
    <property type="protein sequence ID" value="MFG6414759.1"/>
    <property type="molecule type" value="Genomic_DNA"/>
</dbReference>
<accession>A0ABW7EPI1</accession>
<gene>
    <name evidence="7" type="ORF">ACG02S_12705</name>
</gene>
<comment type="subcellular location">
    <subcellularLocation>
        <location evidence="1">Membrane</location>
    </subcellularLocation>
</comment>
<dbReference type="RefSeq" id="WP_394471144.1">
    <property type="nucleotide sequence ID" value="NZ_JBIGHY010000004.1"/>
</dbReference>
<sequence length="335" mass="38064">MDWISNTFDSLQLALYEGVVQPLVFGLGFGNLLEDAFDATGWLLLGLVQIAVMLLGIRLLERRWPVEPLTDRAAVRVDVVYTLIHRLGLVRLLMFFSIQPLWDWGASELRLAGLPVWQLDGVWPGVTDIAWVSLLLYLVVFDFVGYWLHRWQHGWNWWWALHSLHHSQRQMTMWSDNRNHLLDDVINATAFALLARLIGVEPGQFVAIVVITQLHESLQHANARVSFGAWGERLLVSPRFHRRHHSIGIGHESAGRGTLGGHNFGVLLPVWDLLFGTANFENRFDATGVRDQLPDEGGRDYGRGFWRQQWLGLLRLGAALRPGARPTALRKASDP</sequence>
<feature type="transmembrane region" description="Helical" evidence="5">
    <location>
        <begin position="39"/>
        <end position="60"/>
    </location>
</feature>
<comment type="caution">
    <text evidence="7">The sequence shown here is derived from an EMBL/GenBank/DDBJ whole genome shotgun (WGS) entry which is preliminary data.</text>
</comment>
<feature type="transmembrane region" description="Helical" evidence="5">
    <location>
        <begin position="122"/>
        <end position="148"/>
    </location>
</feature>
<dbReference type="PANTHER" id="PTHR11863">
    <property type="entry name" value="STEROL DESATURASE"/>
    <property type="match status" value="1"/>
</dbReference>
<feature type="transmembrane region" description="Helical" evidence="5">
    <location>
        <begin position="80"/>
        <end position="102"/>
    </location>
</feature>
<dbReference type="InterPro" id="IPR006694">
    <property type="entry name" value="Fatty_acid_hydroxylase"/>
</dbReference>
<evidence type="ECO:0000313" key="8">
    <source>
        <dbReference type="Proteomes" id="UP001606300"/>
    </source>
</evidence>
<dbReference type="GO" id="GO:0016491">
    <property type="term" value="F:oxidoreductase activity"/>
    <property type="evidence" value="ECO:0007669"/>
    <property type="project" value="UniProtKB-KW"/>
</dbReference>
<dbReference type="InterPro" id="IPR050307">
    <property type="entry name" value="Sterol_Desaturase_Related"/>
</dbReference>
<evidence type="ECO:0000256" key="2">
    <source>
        <dbReference type="ARBA" id="ARBA00022692"/>
    </source>
</evidence>
<evidence type="ECO:0000256" key="3">
    <source>
        <dbReference type="ARBA" id="ARBA00022989"/>
    </source>
</evidence>
<keyword evidence="4 5" id="KW-0472">Membrane</keyword>
<keyword evidence="3 5" id="KW-1133">Transmembrane helix</keyword>
<keyword evidence="2 5" id="KW-0812">Transmembrane</keyword>
<name>A0ABW7EPI1_9BURK</name>
<evidence type="ECO:0000256" key="1">
    <source>
        <dbReference type="ARBA" id="ARBA00004370"/>
    </source>
</evidence>
<dbReference type="Proteomes" id="UP001606300">
    <property type="component" value="Unassembled WGS sequence"/>
</dbReference>
<evidence type="ECO:0000313" key="7">
    <source>
        <dbReference type="EMBL" id="MFG6414759.1"/>
    </source>
</evidence>
<keyword evidence="8" id="KW-1185">Reference proteome</keyword>
<evidence type="ECO:0000256" key="5">
    <source>
        <dbReference type="SAM" id="Phobius"/>
    </source>
</evidence>